<dbReference type="InterPro" id="IPR011009">
    <property type="entry name" value="Kinase-like_dom_sf"/>
</dbReference>
<feature type="domain" description="Aminoglycoside phosphotransferase" evidence="2">
    <location>
        <begin position="130"/>
        <end position="211"/>
    </location>
</feature>
<reference evidence="3 4" key="1">
    <citation type="submission" date="2015-09" db="EMBL/GenBank/DDBJ databases">
        <title>Sorangium comparison.</title>
        <authorList>
            <person name="Zaburannyi N."/>
            <person name="Bunk B."/>
            <person name="Overmann J."/>
            <person name="Mueller R."/>
        </authorList>
    </citation>
    <scope>NUCLEOTIDE SEQUENCE [LARGE SCALE GENOMIC DNA]</scope>
    <source>
        <strain evidence="3 4">So ce26</strain>
    </source>
</reference>
<dbReference type="SUPFAM" id="SSF56112">
    <property type="entry name" value="Protein kinase-like (PK-like)"/>
    <property type="match status" value="1"/>
</dbReference>
<organism evidence="3 4">
    <name type="scientific">Sorangium cellulosum</name>
    <name type="common">Polyangium cellulosum</name>
    <dbReference type="NCBI Taxonomy" id="56"/>
    <lineage>
        <taxon>Bacteria</taxon>
        <taxon>Pseudomonadati</taxon>
        <taxon>Myxococcota</taxon>
        <taxon>Polyangia</taxon>
        <taxon>Polyangiales</taxon>
        <taxon>Polyangiaceae</taxon>
        <taxon>Sorangium</taxon>
    </lineage>
</organism>
<dbReference type="Proteomes" id="UP000238348">
    <property type="component" value="Chromosome"/>
</dbReference>
<feature type="domain" description="Aminoglycoside phosphotransferase" evidence="2">
    <location>
        <begin position="219"/>
        <end position="270"/>
    </location>
</feature>
<dbReference type="EMBL" id="CP012673">
    <property type="protein sequence ID" value="AUX40559.1"/>
    <property type="molecule type" value="Genomic_DNA"/>
</dbReference>
<sequence>MDGPPPGRHVAAPRSHLAPAESSLGSSMPHIEPPMSDVGSSMPHIGFSMSHIGFSMMHVDSSSCALDRGVGVALLGMPVRRVIRLTGLLRLHRGPRSAVVATTTSTRGRDMVEETVLHGGVNIVRRRGDRVHRPATAAAPAIHRLLRHLRAAGFDAAPEPLGYDDEGNEVLSFLDGDVHNALPAALHTPELLTSAAVLLRRFHDASATFVASPEDRWQLPARSPAEVICHGDLAPYNCVVRAGRVVGFIDFDNAHPAPRVWDLAYAVYRFAPLHAPTNPDSAGSPEEQALHVARFCRDYGLAPGPFLLDAIADRLTALVASMRERAEAGEAAFQAHIAAGHPALYEEDIRYLRAERERLLRGFAAETRAG</sequence>
<proteinExistence type="predicted"/>
<protein>
    <recommendedName>
        <fullName evidence="2">Aminoglycoside phosphotransferase domain-containing protein</fullName>
    </recommendedName>
</protein>
<name>A0A2L0EMP3_SORCE</name>
<evidence type="ECO:0000256" key="1">
    <source>
        <dbReference type="SAM" id="MobiDB-lite"/>
    </source>
</evidence>
<accession>A0A2L0EMP3</accession>
<dbReference type="AlphaFoldDB" id="A0A2L0EMP3"/>
<evidence type="ECO:0000259" key="2">
    <source>
        <dbReference type="Pfam" id="PF01636"/>
    </source>
</evidence>
<dbReference type="Gene3D" id="3.90.1200.10">
    <property type="match status" value="1"/>
</dbReference>
<gene>
    <name evidence="3" type="ORF">SOCE26_019600</name>
</gene>
<dbReference type="InterPro" id="IPR002575">
    <property type="entry name" value="Aminoglycoside_PTrfase"/>
</dbReference>
<feature type="region of interest" description="Disordered" evidence="1">
    <location>
        <begin position="1"/>
        <end position="39"/>
    </location>
</feature>
<dbReference type="Pfam" id="PF01636">
    <property type="entry name" value="APH"/>
    <property type="match status" value="2"/>
</dbReference>
<evidence type="ECO:0000313" key="3">
    <source>
        <dbReference type="EMBL" id="AUX40559.1"/>
    </source>
</evidence>
<evidence type="ECO:0000313" key="4">
    <source>
        <dbReference type="Proteomes" id="UP000238348"/>
    </source>
</evidence>